<evidence type="ECO:0000313" key="1">
    <source>
        <dbReference type="EMBL" id="JAD51724.1"/>
    </source>
</evidence>
<dbReference type="EMBL" id="GBRH01246171">
    <property type="protein sequence ID" value="JAD51724.1"/>
    <property type="molecule type" value="Transcribed_RNA"/>
</dbReference>
<proteinExistence type="predicted"/>
<organism evidence="1">
    <name type="scientific">Arundo donax</name>
    <name type="common">Giant reed</name>
    <name type="synonym">Donax arundinaceus</name>
    <dbReference type="NCBI Taxonomy" id="35708"/>
    <lineage>
        <taxon>Eukaryota</taxon>
        <taxon>Viridiplantae</taxon>
        <taxon>Streptophyta</taxon>
        <taxon>Embryophyta</taxon>
        <taxon>Tracheophyta</taxon>
        <taxon>Spermatophyta</taxon>
        <taxon>Magnoliopsida</taxon>
        <taxon>Liliopsida</taxon>
        <taxon>Poales</taxon>
        <taxon>Poaceae</taxon>
        <taxon>PACMAD clade</taxon>
        <taxon>Arundinoideae</taxon>
        <taxon>Arundineae</taxon>
        <taxon>Arundo</taxon>
    </lineage>
</organism>
<name>A0A0A9AJ54_ARUDO</name>
<accession>A0A0A9AJ54</accession>
<reference evidence="1" key="2">
    <citation type="journal article" date="2015" name="Data Brief">
        <title>Shoot transcriptome of the giant reed, Arundo donax.</title>
        <authorList>
            <person name="Barrero R.A."/>
            <person name="Guerrero F.D."/>
            <person name="Moolhuijzen P."/>
            <person name="Goolsby J.A."/>
            <person name="Tidwell J."/>
            <person name="Bellgard S.E."/>
            <person name="Bellgard M.I."/>
        </authorList>
    </citation>
    <scope>NUCLEOTIDE SEQUENCE</scope>
    <source>
        <tissue evidence="1">Shoot tissue taken approximately 20 cm above the soil surface</tissue>
    </source>
</reference>
<protein>
    <submittedName>
        <fullName evidence="1">Uncharacterized protein</fullName>
    </submittedName>
</protein>
<reference evidence="1" key="1">
    <citation type="submission" date="2014-09" db="EMBL/GenBank/DDBJ databases">
        <authorList>
            <person name="Magalhaes I.L.F."/>
            <person name="Oliveira U."/>
            <person name="Santos F.R."/>
            <person name="Vidigal T.H.D.A."/>
            <person name="Brescovit A.D."/>
            <person name="Santos A.J."/>
        </authorList>
    </citation>
    <scope>NUCLEOTIDE SEQUENCE</scope>
    <source>
        <tissue evidence="1">Shoot tissue taken approximately 20 cm above the soil surface</tissue>
    </source>
</reference>
<sequence>MSSLKLEMLPSEDRMPPVRLFLDRSRVSSSDNNATSTGMCPTSWFLDRSTALRLVQLVSSLGILPCSELFAKIRNLSCRRRPKLGCISPVKPFCDKLSVVRNVKFPRDGEMWPCKPWLARSRAVKRRVCFTL</sequence>
<dbReference type="AlphaFoldDB" id="A0A0A9AJ54"/>